<dbReference type="InterPro" id="IPR015408">
    <property type="entry name" value="Znf_Mcm10/DnaG"/>
</dbReference>
<dbReference type="GO" id="GO:0003697">
    <property type="term" value="F:single-stranded DNA binding"/>
    <property type="evidence" value="ECO:0007669"/>
    <property type="project" value="InterPro"/>
</dbReference>
<reference evidence="13" key="1">
    <citation type="submission" date="2018-06" db="EMBL/GenBank/DDBJ databases">
        <authorList>
            <person name="Guldener U."/>
        </authorList>
    </citation>
    <scope>NUCLEOTIDE SEQUENCE [LARGE SCALE GENOMIC DNA]</scope>
    <source>
        <strain evidence="13">UTAD17</strain>
    </source>
</reference>
<name>A0A376B2S4_9ASCO</name>
<keyword evidence="13" id="KW-1185">Reference proteome</keyword>
<feature type="compositionally biased region" description="Polar residues" evidence="9">
    <location>
        <begin position="57"/>
        <end position="67"/>
    </location>
</feature>
<keyword evidence="7" id="KW-0539">Nucleus</keyword>
<dbReference type="AlphaFoldDB" id="A0A376B2S4"/>
<evidence type="ECO:0000256" key="2">
    <source>
        <dbReference type="ARBA" id="ARBA00009679"/>
    </source>
</evidence>
<dbReference type="GO" id="GO:0006270">
    <property type="term" value="P:DNA replication initiation"/>
    <property type="evidence" value="ECO:0007669"/>
    <property type="project" value="InterPro"/>
</dbReference>
<dbReference type="GO" id="GO:0043596">
    <property type="term" value="C:nuclear replication fork"/>
    <property type="evidence" value="ECO:0007669"/>
    <property type="project" value="TreeGrafter"/>
</dbReference>
<dbReference type="PANTHER" id="PTHR13454">
    <property type="entry name" value="PROTEIN MCM10 HOMOLOG"/>
    <property type="match status" value="1"/>
</dbReference>
<evidence type="ECO:0000259" key="11">
    <source>
        <dbReference type="Pfam" id="PF22379"/>
    </source>
</evidence>
<keyword evidence="4" id="KW-0479">Metal-binding</keyword>
<dbReference type="Pfam" id="PF22379">
    <property type="entry name" value="OB_MCM10"/>
    <property type="match status" value="1"/>
</dbReference>
<evidence type="ECO:0000256" key="3">
    <source>
        <dbReference type="ARBA" id="ARBA00022705"/>
    </source>
</evidence>
<feature type="compositionally biased region" description="Basic and acidic residues" evidence="9">
    <location>
        <begin position="45"/>
        <end position="56"/>
    </location>
</feature>
<evidence type="ECO:0000256" key="1">
    <source>
        <dbReference type="ARBA" id="ARBA00004123"/>
    </source>
</evidence>
<feature type="domain" description="Zinc finger Mcm10/DnaG-type" evidence="10">
    <location>
        <begin position="263"/>
        <end position="307"/>
    </location>
</feature>
<dbReference type="InterPro" id="IPR040184">
    <property type="entry name" value="Mcm10"/>
</dbReference>
<dbReference type="SUPFAM" id="SSF50249">
    <property type="entry name" value="Nucleic acid-binding proteins"/>
    <property type="match status" value="1"/>
</dbReference>
<evidence type="ECO:0000256" key="5">
    <source>
        <dbReference type="ARBA" id="ARBA00022771"/>
    </source>
</evidence>
<feature type="compositionally biased region" description="Acidic residues" evidence="9">
    <location>
        <begin position="12"/>
        <end position="22"/>
    </location>
</feature>
<dbReference type="InterPro" id="IPR055065">
    <property type="entry name" value="OB_MCM10"/>
</dbReference>
<dbReference type="VEuPathDB" id="FungiDB:SCODWIG_00744"/>
<evidence type="ECO:0000256" key="6">
    <source>
        <dbReference type="ARBA" id="ARBA00022833"/>
    </source>
</evidence>
<dbReference type="InterPro" id="IPR012340">
    <property type="entry name" value="NA-bd_OB-fold"/>
</dbReference>
<dbReference type="Pfam" id="PF09329">
    <property type="entry name" value="zf-primase"/>
    <property type="match status" value="1"/>
</dbReference>
<gene>
    <name evidence="12" type="ORF">SCODWIG_00744</name>
</gene>
<dbReference type="PANTHER" id="PTHR13454:SF11">
    <property type="entry name" value="PROTEIN MCM10 HOMOLOG"/>
    <property type="match status" value="1"/>
</dbReference>
<evidence type="ECO:0000313" key="13">
    <source>
        <dbReference type="Proteomes" id="UP000262825"/>
    </source>
</evidence>
<evidence type="ECO:0000256" key="8">
    <source>
        <dbReference type="SAM" id="Coils"/>
    </source>
</evidence>
<keyword evidence="5" id="KW-0863">Zinc-finger</keyword>
<evidence type="ECO:0000259" key="10">
    <source>
        <dbReference type="Pfam" id="PF09329"/>
    </source>
</evidence>
<feature type="domain" description="MCM10 OB-fold" evidence="11">
    <location>
        <begin position="115"/>
        <end position="229"/>
    </location>
</feature>
<organism evidence="12 13">
    <name type="scientific">Saccharomycodes ludwigii</name>
    <dbReference type="NCBI Taxonomy" id="36035"/>
    <lineage>
        <taxon>Eukaryota</taxon>
        <taxon>Fungi</taxon>
        <taxon>Dikarya</taxon>
        <taxon>Ascomycota</taxon>
        <taxon>Saccharomycotina</taxon>
        <taxon>Saccharomycetes</taxon>
        <taxon>Saccharomycodales</taxon>
        <taxon>Saccharomycodaceae</taxon>
        <taxon>Saccharomycodes</taxon>
    </lineage>
</organism>
<accession>A0A376B2S4</accession>
<evidence type="ECO:0000256" key="7">
    <source>
        <dbReference type="ARBA" id="ARBA00023242"/>
    </source>
</evidence>
<feature type="region of interest" description="Disordered" evidence="9">
    <location>
        <begin position="45"/>
        <end position="67"/>
    </location>
</feature>
<dbReference type="Proteomes" id="UP000262825">
    <property type="component" value="Unassembled WGS sequence"/>
</dbReference>
<dbReference type="GO" id="GO:0003688">
    <property type="term" value="F:DNA replication origin binding"/>
    <property type="evidence" value="ECO:0007669"/>
    <property type="project" value="TreeGrafter"/>
</dbReference>
<dbReference type="Gene3D" id="2.40.50.140">
    <property type="entry name" value="Nucleic acid-binding proteins"/>
    <property type="match status" value="1"/>
</dbReference>
<evidence type="ECO:0000256" key="9">
    <source>
        <dbReference type="SAM" id="MobiDB-lite"/>
    </source>
</evidence>
<proteinExistence type="inferred from homology"/>
<feature type="coiled-coil region" evidence="8">
    <location>
        <begin position="381"/>
        <end position="408"/>
    </location>
</feature>
<comment type="subcellular location">
    <subcellularLocation>
        <location evidence="1">Nucleus</location>
    </subcellularLocation>
</comment>
<dbReference type="EMBL" id="UFAJ01000073">
    <property type="protein sequence ID" value="SSD58983.1"/>
    <property type="molecule type" value="Genomic_DNA"/>
</dbReference>
<dbReference type="GO" id="GO:0008270">
    <property type="term" value="F:zinc ion binding"/>
    <property type="evidence" value="ECO:0007669"/>
    <property type="project" value="UniProtKB-KW"/>
</dbReference>
<protein>
    <submittedName>
        <fullName evidence="12">Uncharacterized protein</fullName>
    </submittedName>
</protein>
<evidence type="ECO:0000313" key="12">
    <source>
        <dbReference type="EMBL" id="SSD58983.1"/>
    </source>
</evidence>
<sequence length="521" mass="60671">MIDPRISNPPNDDLDNITDNEDEREELLKQKLLRMENEMNMLRKSLSDSKEQKSQRELTSSNPTTTSYFVNNLERSAQQAKIELAHKQELLKRRVHTFRNLNNEYAPQIVDLKEKYSQKWINKLYLPETVLDELLQGKKILRLPKLFAKVRPPKFKEPDYSNWVTFGIVSSKSEIKITNTVNNPVKYIIFGLTDFTFDIKLYIFGNNNVSKYFNLEIGGLIAILNPKILPWRTEDTNNNSASDVYKSFNLSIRHDCNNILEIGKSRDFGLCPIRNNNQSCNSPINKSVEDRCFYHKELQLRRNGSQRLELNSTISRRGPNNKELYLNKSNTSFNIRYSNNHNNNNNNNNKRKIGPITVTAAKSTFTSLNAAKAFFDEDFVNPEMFNNLENKRRKIKDLNTELNLKKQLGIIPSSKTKKEKTELFKLSEKVAPMFQNYDPTGGKLKYILQHTDNGVTGNDKENKKKEAIESLLSIKKDKVKLKRSKKEINQKRKTKDEIWLRYHGKDESDDDDDHNLLIIKK</sequence>
<evidence type="ECO:0000256" key="4">
    <source>
        <dbReference type="ARBA" id="ARBA00022723"/>
    </source>
</evidence>
<comment type="similarity">
    <text evidence="2">Belongs to the MCM10 family.</text>
</comment>
<feature type="region of interest" description="Disordered" evidence="9">
    <location>
        <begin position="1"/>
        <end position="22"/>
    </location>
</feature>
<keyword evidence="8" id="KW-0175">Coiled coil</keyword>
<keyword evidence="3" id="KW-0235">DNA replication</keyword>
<keyword evidence="6" id="KW-0862">Zinc</keyword>